<evidence type="ECO:0000313" key="3">
    <source>
        <dbReference type="EMBL" id="AYF77933.1"/>
    </source>
</evidence>
<protein>
    <submittedName>
        <fullName evidence="3">Diadenosine tetraphosphate hydrolase</fullName>
    </submittedName>
</protein>
<dbReference type="OrthoDB" id="9784774at2"/>
<reference evidence="3 4" key="1">
    <citation type="submission" date="2018-09" db="EMBL/GenBank/DDBJ databases">
        <title>Nocardia yunnanensis sp. nov., an actinomycete isolated from a soil sample.</title>
        <authorList>
            <person name="Zhang J."/>
        </authorList>
    </citation>
    <scope>NUCLEOTIDE SEQUENCE [LARGE SCALE GENOMIC DNA]</scope>
    <source>
        <strain evidence="3 4">CFHS0054</strain>
    </source>
</reference>
<gene>
    <name evidence="3" type="ORF">D7D52_33580</name>
</gene>
<evidence type="ECO:0000313" key="4">
    <source>
        <dbReference type="Proteomes" id="UP000267164"/>
    </source>
</evidence>
<dbReference type="Gene3D" id="3.30.428.10">
    <property type="entry name" value="HIT-like"/>
    <property type="match status" value="1"/>
</dbReference>
<evidence type="ECO:0000256" key="1">
    <source>
        <dbReference type="PROSITE-ProRule" id="PRU00464"/>
    </source>
</evidence>
<name>A0A386ZKX4_9NOCA</name>
<dbReference type="GO" id="GO:0016787">
    <property type="term" value="F:hydrolase activity"/>
    <property type="evidence" value="ECO:0007669"/>
    <property type="project" value="UniProtKB-KW"/>
</dbReference>
<comment type="caution">
    <text evidence="1">Lacks conserved residue(s) required for the propagation of feature annotation.</text>
</comment>
<dbReference type="KEGG" id="nyu:D7D52_33580"/>
<dbReference type="PROSITE" id="PS51084">
    <property type="entry name" value="HIT_2"/>
    <property type="match status" value="1"/>
</dbReference>
<dbReference type="EMBL" id="CP032568">
    <property type="protein sequence ID" value="AYF77933.1"/>
    <property type="molecule type" value="Genomic_DNA"/>
</dbReference>
<keyword evidence="3" id="KW-0378">Hydrolase</keyword>
<dbReference type="InterPro" id="IPR036265">
    <property type="entry name" value="HIT-like_sf"/>
</dbReference>
<dbReference type="Proteomes" id="UP000267164">
    <property type="component" value="Chromosome"/>
</dbReference>
<dbReference type="InterPro" id="IPR011146">
    <property type="entry name" value="HIT-like"/>
</dbReference>
<accession>A0A386ZKX4</accession>
<keyword evidence="4" id="KW-1185">Reference proteome</keyword>
<organism evidence="3 4">
    <name type="scientific">Nocardia yunnanensis</name>
    <dbReference type="NCBI Taxonomy" id="2382165"/>
    <lineage>
        <taxon>Bacteria</taxon>
        <taxon>Bacillati</taxon>
        <taxon>Actinomycetota</taxon>
        <taxon>Actinomycetes</taxon>
        <taxon>Mycobacteriales</taxon>
        <taxon>Nocardiaceae</taxon>
        <taxon>Nocardia</taxon>
    </lineage>
</organism>
<feature type="domain" description="HIT" evidence="2">
    <location>
        <begin position="9"/>
        <end position="117"/>
    </location>
</feature>
<proteinExistence type="predicted"/>
<sequence length="157" mass="17882">MGGDFRADRIGSAWRGENPTVLRRVGGGFVMIGEVQFLPGYALLLTDDPGVQRLSDLPRVRRRGFLEDMDALAEAVERACGRMDSGFRRVNVEILGNSEPYLHVHVWPRYDWEPANLVRGPVWLYPAENWSDPRYALGPQHELIRGLILEELDRIRG</sequence>
<evidence type="ECO:0000259" key="2">
    <source>
        <dbReference type="PROSITE" id="PS51084"/>
    </source>
</evidence>
<dbReference type="SUPFAM" id="SSF54197">
    <property type="entry name" value="HIT-like"/>
    <property type="match status" value="1"/>
</dbReference>
<dbReference type="AlphaFoldDB" id="A0A386ZKX4"/>